<protein>
    <submittedName>
        <fullName evidence="1">Uncharacterized protein</fullName>
    </submittedName>
</protein>
<evidence type="ECO:0000313" key="1">
    <source>
        <dbReference type="EMBL" id="CAB4008353.1"/>
    </source>
</evidence>
<evidence type="ECO:0000313" key="2">
    <source>
        <dbReference type="Proteomes" id="UP001152795"/>
    </source>
</evidence>
<gene>
    <name evidence="1" type="ORF">PACLA_8A063436</name>
</gene>
<reference evidence="1" key="1">
    <citation type="submission" date="2020-04" db="EMBL/GenBank/DDBJ databases">
        <authorList>
            <person name="Alioto T."/>
            <person name="Alioto T."/>
            <person name="Gomez Garrido J."/>
        </authorList>
    </citation>
    <scope>NUCLEOTIDE SEQUENCE</scope>
    <source>
        <strain evidence="1">A484AB</strain>
    </source>
</reference>
<proteinExistence type="predicted"/>
<dbReference type="EMBL" id="CACRXK020006098">
    <property type="protein sequence ID" value="CAB4008353.1"/>
    <property type="molecule type" value="Genomic_DNA"/>
</dbReference>
<sequence length="80" mass="9457">MAKETTGINQRMERIEHLLQGGLRQYMDRIRQPEPINHSREMVNYGTSNIEELILNVRLENTPNLNQWQWCQCMEGAEKA</sequence>
<accession>A0A7D9EEB9</accession>
<organism evidence="1 2">
    <name type="scientific">Paramuricea clavata</name>
    <name type="common">Red gorgonian</name>
    <name type="synonym">Violescent sea-whip</name>
    <dbReference type="NCBI Taxonomy" id="317549"/>
    <lineage>
        <taxon>Eukaryota</taxon>
        <taxon>Metazoa</taxon>
        <taxon>Cnidaria</taxon>
        <taxon>Anthozoa</taxon>
        <taxon>Octocorallia</taxon>
        <taxon>Malacalcyonacea</taxon>
        <taxon>Plexauridae</taxon>
        <taxon>Paramuricea</taxon>
    </lineage>
</organism>
<dbReference type="AlphaFoldDB" id="A0A7D9EEB9"/>
<name>A0A7D9EEB9_PARCT</name>
<keyword evidence="2" id="KW-1185">Reference proteome</keyword>
<dbReference type="Proteomes" id="UP001152795">
    <property type="component" value="Unassembled WGS sequence"/>
</dbReference>
<comment type="caution">
    <text evidence="1">The sequence shown here is derived from an EMBL/GenBank/DDBJ whole genome shotgun (WGS) entry which is preliminary data.</text>
</comment>